<reference evidence="2 3" key="1">
    <citation type="submission" date="2019-06" db="EMBL/GenBank/DDBJ databases">
        <title>A chromosomal-level reference genome of Carpinus fangiana (Coryloideae, Betulaceae).</title>
        <authorList>
            <person name="Yang X."/>
            <person name="Wang Z."/>
            <person name="Zhang L."/>
            <person name="Hao G."/>
            <person name="Liu J."/>
            <person name="Yang Y."/>
        </authorList>
    </citation>
    <scope>NUCLEOTIDE SEQUENCE [LARGE SCALE GENOMIC DNA]</scope>
    <source>
        <strain evidence="2">Cfa_2016G</strain>
        <tissue evidence="2">Leaf</tissue>
    </source>
</reference>
<dbReference type="AlphaFoldDB" id="A0A5N6RHW9"/>
<evidence type="ECO:0000259" key="1">
    <source>
        <dbReference type="Pfam" id="PF10354"/>
    </source>
</evidence>
<dbReference type="OrthoDB" id="273345at2759"/>
<dbReference type="EMBL" id="CM017327">
    <property type="protein sequence ID" value="KAE8098908.1"/>
    <property type="molecule type" value="Genomic_DNA"/>
</dbReference>
<dbReference type="SUPFAM" id="SSF53335">
    <property type="entry name" value="S-adenosyl-L-methionine-dependent methyltransferases"/>
    <property type="match status" value="1"/>
</dbReference>
<name>A0A5N6RHW9_9ROSI</name>
<dbReference type="Proteomes" id="UP000327013">
    <property type="component" value="Chromosome 7"/>
</dbReference>
<dbReference type="PANTHER" id="PTHR11538">
    <property type="entry name" value="PHENYLALANYL-TRNA SYNTHETASE"/>
    <property type="match status" value="1"/>
</dbReference>
<dbReference type="Pfam" id="PF10354">
    <property type="entry name" value="BMT5-like"/>
    <property type="match status" value="1"/>
</dbReference>
<dbReference type="InterPro" id="IPR029063">
    <property type="entry name" value="SAM-dependent_MTases_sf"/>
</dbReference>
<gene>
    <name evidence="2" type="ORF">FH972_016936</name>
</gene>
<protein>
    <recommendedName>
        <fullName evidence="1">25S rRNA (uridine-N(3))-methyltransferase BMT5-like domain-containing protein</fullName>
    </recommendedName>
</protein>
<keyword evidence="3" id="KW-1185">Reference proteome</keyword>
<feature type="domain" description="25S rRNA (uridine-N(3))-methyltransferase BMT5-like" evidence="1">
    <location>
        <begin position="2"/>
        <end position="153"/>
    </location>
</feature>
<accession>A0A5N6RHW9</accession>
<dbReference type="GO" id="GO:0005737">
    <property type="term" value="C:cytoplasm"/>
    <property type="evidence" value="ECO:0007669"/>
    <property type="project" value="TreeGrafter"/>
</dbReference>
<dbReference type="InterPro" id="IPR019446">
    <property type="entry name" value="BMT5-like"/>
</dbReference>
<dbReference type="GO" id="GO:0070475">
    <property type="term" value="P:rRNA base methylation"/>
    <property type="evidence" value="ECO:0007669"/>
    <property type="project" value="InterPro"/>
</dbReference>
<proteinExistence type="predicted"/>
<evidence type="ECO:0000313" key="2">
    <source>
        <dbReference type="EMBL" id="KAE8098908.1"/>
    </source>
</evidence>
<sequence length="197" mass="22910">MAKTFGTAENMIATSFDSKEALTKAYSDAKTNLKELKKRRCTVLYRVDAHTMFRHPHLRPKLFDRIVFNFPHAGFTGRETEKRQIELHRKLVRGFFSSASHMLTENGEVHITHKTTYPFSKWEIVELAEEIGLVLVEKVPFERWHYPGYMNKRGSGPKTNRTFRVGECSTFKFSHSSLFFLFKEKSCLSVFPTPPMP</sequence>
<organism evidence="2 3">
    <name type="scientific">Carpinus fangiana</name>
    <dbReference type="NCBI Taxonomy" id="176857"/>
    <lineage>
        <taxon>Eukaryota</taxon>
        <taxon>Viridiplantae</taxon>
        <taxon>Streptophyta</taxon>
        <taxon>Embryophyta</taxon>
        <taxon>Tracheophyta</taxon>
        <taxon>Spermatophyta</taxon>
        <taxon>Magnoliopsida</taxon>
        <taxon>eudicotyledons</taxon>
        <taxon>Gunneridae</taxon>
        <taxon>Pentapetalae</taxon>
        <taxon>rosids</taxon>
        <taxon>fabids</taxon>
        <taxon>Fagales</taxon>
        <taxon>Betulaceae</taxon>
        <taxon>Carpinus</taxon>
    </lineage>
</organism>
<dbReference type="GO" id="GO:0070042">
    <property type="term" value="F:rRNA (uridine-N3-)-methyltransferase activity"/>
    <property type="evidence" value="ECO:0007669"/>
    <property type="project" value="InterPro"/>
</dbReference>
<evidence type="ECO:0000313" key="3">
    <source>
        <dbReference type="Proteomes" id="UP000327013"/>
    </source>
</evidence>
<dbReference type="PANTHER" id="PTHR11538:SF89">
    <property type="entry name" value="PROTEIN, PUTATIVE (DUF2431)-RELATED"/>
    <property type="match status" value="1"/>
</dbReference>